<feature type="region of interest" description="Disordered" evidence="1">
    <location>
        <begin position="71"/>
        <end position="116"/>
    </location>
</feature>
<evidence type="ECO:0000256" key="1">
    <source>
        <dbReference type="SAM" id="MobiDB-lite"/>
    </source>
</evidence>
<dbReference type="Proteomes" id="UP001172457">
    <property type="component" value="Chromosome 2"/>
</dbReference>
<feature type="compositionally biased region" description="Low complexity" evidence="1">
    <location>
        <begin position="90"/>
        <end position="103"/>
    </location>
</feature>
<comment type="caution">
    <text evidence="2">The sequence shown here is derived from an EMBL/GenBank/DDBJ whole genome shotgun (WGS) entry which is preliminary data.</text>
</comment>
<evidence type="ECO:0000313" key="2">
    <source>
        <dbReference type="EMBL" id="KAJ9563242.1"/>
    </source>
</evidence>
<feature type="compositionally biased region" description="Basic residues" evidence="1">
    <location>
        <begin position="479"/>
        <end position="491"/>
    </location>
</feature>
<feature type="compositionally biased region" description="Basic and acidic residues" evidence="1">
    <location>
        <begin position="382"/>
        <end position="392"/>
    </location>
</feature>
<feature type="compositionally biased region" description="Basic and acidic residues" evidence="1">
    <location>
        <begin position="427"/>
        <end position="447"/>
    </location>
</feature>
<protein>
    <submittedName>
        <fullName evidence="2">Uncharacterized protein</fullName>
    </submittedName>
</protein>
<reference evidence="2" key="1">
    <citation type="submission" date="2023-03" db="EMBL/GenBank/DDBJ databases">
        <title>Chromosome-scale reference genome and RAD-based genetic map of yellow starthistle (Centaurea solstitialis) reveal putative structural variation and QTLs associated with invader traits.</title>
        <authorList>
            <person name="Reatini B."/>
            <person name="Cang F.A."/>
            <person name="Jiang Q."/>
            <person name="Mckibben M.T.W."/>
            <person name="Barker M.S."/>
            <person name="Rieseberg L.H."/>
            <person name="Dlugosch K.M."/>
        </authorList>
    </citation>
    <scope>NUCLEOTIDE SEQUENCE</scope>
    <source>
        <strain evidence="2">CAN-66</strain>
        <tissue evidence="2">Leaf</tissue>
    </source>
</reference>
<feature type="region of interest" description="Disordered" evidence="1">
    <location>
        <begin position="1"/>
        <end position="54"/>
    </location>
</feature>
<dbReference type="PANTHER" id="PTHR34057:SF10">
    <property type="entry name" value="TRANSPOSASE, PTTA_EN_SPM, PLANT"/>
    <property type="match status" value="1"/>
</dbReference>
<dbReference type="PANTHER" id="PTHR34057">
    <property type="entry name" value="ELONGATION FACTOR"/>
    <property type="match status" value="1"/>
</dbReference>
<proteinExistence type="predicted"/>
<sequence length="502" mass="56406">MGPVLDLKGRNETTMEASTSEAHNASVVQMPKDKNMRSEGNDERELDMGTSLGEQELEACKNEEVEVDIMNCMSGDDDDEGPSVQPQSEDATGSSSSFGDTFSEVGNREYESDNEVMSGLRADAASMRGFGGSGDLFPVRKKRLTSHWRKFIQPIMWRCKWVELQLKKFQSQATKYDKQLKKHYQTEPLKHPNFEFEGLCAKAMPFSHNFQREKPMKRKKRKRHEESDTEAYMAQHNLFSYFATRRSTTGNGVATMDDDKANLATSTDKNVNNEFRVPDELLSLEFRDDFFLEQTLWKIEVAQSQVCEMKTRLGTVMTENAATFEDLNLLESNNSLTSSSVRDSGSPRNRDGSSAAALIASELMKYNTGDDSVKPENATSSHGEETQLHDVNEQTEQEQPPVASRKRSTDGILIYNRRAKKPQTDSGDVKIHPIEKLQQPKEEKPDHAVGPVSVSEDSSQNEQPAPKLRSVSKLTAPNNKKKRAARARRKGGSSLWSRRTSG</sequence>
<dbReference type="CDD" id="cd11650">
    <property type="entry name" value="AT4G37440_like"/>
    <property type="match status" value="1"/>
</dbReference>
<dbReference type="EMBL" id="JARYMX010000002">
    <property type="protein sequence ID" value="KAJ9563242.1"/>
    <property type="molecule type" value="Genomic_DNA"/>
</dbReference>
<evidence type="ECO:0000313" key="3">
    <source>
        <dbReference type="Proteomes" id="UP001172457"/>
    </source>
</evidence>
<keyword evidence="3" id="KW-1185">Reference proteome</keyword>
<name>A0AA38WJG2_9ASTR</name>
<organism evidence="2 3">
    <name type="scientific">Centaurea solstitialis</name>
    <name type="common">yellow star-thistle</name>
    <dbReference type="NCBI Taxonomy" id="347529"/>
    <lineage>
        <taxon>Eukaryota</taxon>
        <taxon>Viridiplantae</taxon>
        <taxon>Streptophyta</taxon>
        <taxon>Embryophyta</taxon>
        <taxon>Tracheophyta</taxon>
        <taxon>Spermatophyta</taxon>
        <taxon>Magnoliopsida</taxon>
        <taxon>eudicotyledons</taxon>
        <taxon>Gunneridae</taxon>
        <taxon>Pentapetalae</taxon>
        <taxon>asterids</taxon>
        <taxon>campanulids</taxon>
        <taxon>Asterales</taxon>
        <taxon>Asteraceae</taxon>
        <taxon>Carduoideae</taxon>
        <taxon>Cardueae</taxon>
        <taxon>Centaureinae</taxon>
        <taxon>Centaurea</taxon>
    </lineage>
</organism>
<feature type="compositionally biased region" description="Polar residues" evidence="1">
    <location>
        <begin position="14"/>
        <end position="27"/>
    </location>
</feature>
<accession>A0AA38WJG2</accession>
<dbReference type="InterPro" id="IPR038745">
    <property type="entry name" value="AT4G37440-like"/>
</dbReference>
<feature type="region of interest" description="Disordered" evidence="1">
    <location>
        <begin position="368"/>
        <end position="502"/>
    </location>
</feature>
<dbReference type="AlphaFoldDB" id="A0AA38WJG2"/>
<feature type="compositionally biased region" description="Basic and acidic residues" evidence="1">
    <location>
        <begin position="31"/>
        <end position="47"/>
    </location>
</feature>
<gene>
    <name evidence="2" type="ORF">OSB04_008402</name>
</gene>